<comment type="similarity">
    <text evidence="2 10">Belongs to the phytoene/squalene synthase family.</text>
</comment>
<dbReference type="SUPFAM" id="SSF48576">
    <property type="entry name" value="Terpenoid synthases"/>
    <property type="match status" value="1"/>
</dbReference>
<dbReference type="EMBL" id="JAIZAY010000022">
    <property type="protein sequence ID" value="KAJ8020305.1"/>
    <property type="molecule type" value="Genomic_DNA"/>
</dbReference>
<dbReference type="GO" id="GO:0055056">
    <property type="term" value="F:D-glucose transmembrane transporter activity"/>
    <property type="evidence" value="ECO:0007669"/>
    <property type="project" value="UniProtKB-UniRule"/>
</dbReference>
<comment type="catalytic activity">
    <reaction evidence="10">
        <text>2 (2E,6E)-farnesyl diphosphate + NADPH + H(+) = squalene + 2 diphosphate + NADP(+)</text>
        <dbReference type="Rhea" id="RHEA:32295"/>
        <dbReference type="ChEBI" id="CHEBI:15378"/>
        <dbReference type="ChEBI" id="CHEBI:15440"/>
        <dbReference type="ChEBI" id="CHEBI:33019"/>
        <dbReference type="ChEBI" id="CHEBI:57783"/>
        <dbReference type="ChEBI" id="CHEBI:58349"/>
        <dbReference type="ChEBI" id="CHEBI:175763"/>
        <dbReference type="EC" id="2.5.1.21"/>
    </reaction>
</comment>
<sequence>MTIAMEEKVPLLQTFYQKLEIQEWSYHKSQEKDKAVLEDFPVISSEYRNLAEGYRVVISDITRRMGCGMSEFIQKEVITMADWDMYCHYVAGLVGIGLSRLFSASKLEDKIVGEDKKLANSMGLFLQKTNVIRDYLEDIREQREFWPKEAWSKYTAKLSDFQKPENISQAVHCLNELITNALYHVPDVLVYMSRIKNQSVFNFCAIPQVMAAATLAKCYNNPDVFSGVVKIRRGQTVGLMMESTSMKKLRQVMRQYAQKVCIFTDRRESSKERSQLYCNETDVPLDK</sequence>
<keyword evidence="5 10" id="KW-0808">Transferase</keyword>
<comment type="catalytic activity">
    <reaction evidence="7 10">
        <text>presqualene diphosphate + NADPH + H(+) = squalene + diphosphate + NADP(+)</text>
        <dbReference type="Rhea" id="RHEA:22232"/>
        <dbReference type="ChEBI" id="CHEBI:15378"/>
        <dbReference type="ChEBI" id="CHEBI:15440"/>
        <dbReference type="ChEBI" id="CHEBI:33019"/>
        <dbReference type="ChEBI" id="CHEBI:57310"/>
        <dbReference type="ChEBI" id="CHEBI:57783"/>
        <dbReference type="ChEBI" id="CHEBI:58349"/>
    </reaction>
    <physiologicalReaction direction="left-to-right" evidence="7 10">
        <dbReference type="Rhea" id="RHEA:22233"/>
    </physiologicalReaction>
</comment>
<evidence type="ECO:0000256" key="9">
    <source>
        <dbReference type="ARBA" id="ARBA00048315"/>
    </source>
</evidence>
<evidence type="ECO:0000256" key="1">
    <source>
        <dbReference type="ARBA" id="ARBA00001946"/>
    </source>
</evidence>
<dbReference type="FunFam" id="1.10.600.10:FF:000023">
    <property type="entry name" value="Squalene synthase"/>
    <property type="match status" value="1"/>
</dbReference>
<comment type="function">
    <text evidence="6">Catalyzes the condensation of 2 farnesyl pyrophosphate (FPP) moieties to form squalene. Proceeds in two distinct steps. In the first half-reaction, two molecules of FPP react to form the stable presqualene diphosphate intermediate (PSQPP), with concomitant release of a proton and a molecule of inorganic diphosphate. In the second half-reaction, PSQPP undergoes heterolysis, isomerization, and reduction with NADPH or NADH to form squalene. It is the first committed enzyme of the sterol biosynthesis pathway.</text>
</comment>
<comment type="cofactor">
    <cofactor evidence="1 10">
        <name>Mg(2+)</name>
        <dbReference type="ChEBI" id="CHEBI:18420"/>
    </cofactor>
</comment>
<protein>
    <recommendedName>
        <fullName evidence="4 10">Squalene synthase</fullName>
        <shortName evidence="10">SQS</shortName>
        <shortName evidence="10">SS</shortName>
        <ecNumber evidence="3 10">2.5.1.21</ecNumber>
    </recommendedName>
</protein>
<dbReference type="GO" id="GO:0006695">
    <property type="term" value="P:cholesterol biosynthetic process"/>
    <property type="evidence" value="ECO:0007669"/>
    <property type="project" value="TreeGrafter"/>
</dbReference>
<evidence type="ECO:0000256" key="8">
    <source>
        <dbReference type="ARBA" id="ARBA00047541"/>
    </source>
</evidence>
<dbReference type="GO" id="GO:0005789">
    <property type="term" value="C:endoplasmic reticulum membrane"/>
    <property type="evidence" value="ECO:0007669"/>
    <property type="project" value="TreeGrafter"/>
</dbReference>
<dbReference type="PANTHER" id="PTHR11626:SF2">
    <property type="entry name" value="SQUALENE SYNTHASE"/>
    <property type="match status" value="1"/>
</dbReference>
<evidence type="ECO:0000256" key="5">
    <source>
        <dbReference type="ARBA" id="ARBA00022679"/>
    </source>
</evidence>
<comment type="catalytic activity">
    <reaction evidence="8 10">
        <text>presqualene diphosphate + NADH + H(+) = squalene + diphosphate + NAD(+)</text>
        <dbReference type="Rhea" id="RHEA:22228"/>
        <dbReference type="ChEBI" id="CHEBI:15378"/>
        <dbReference type="ChEBI" id="CHEBI:15440"/>
        <dbReference type="ChEBI" id="CHEBI:33019"/>
        <dbReference type="ChEBI" id="CHEBI:57310"/>
        <dbReference type="ChEBI" id="CHEBI:57540"/>
        <dbReference type="ChEBI" id="CHEBI:57945"/>
    </reaction>
    <physiologicalReaction direction="left-to-right" evidence="8 10">
        <dbReference type="Rhea" id="RHEA:22229"/>
    </physiologicalReaction>
</comment>
<dbReference type="InterPro" id="IPR008949">
    <property type="entry name" value="Isoprenoid_synthase_dom_sf"/>
</dbReference>
<dbReference type="AlphaFoldDB" id="A0A9Q0YDH5"/>
<dbReference type="GO" id="GO:0045338">
    <property type="term" value="P:farnesyl diphosphate metabolic process"/>
    <property type="evidence" value="ECO:0007669"/>
    <property type="project" value="InterPro"/>
</dbReference>
<evidence type="ECO:0000256" key="6">
    <source>
        <dbReference type="ARBA" id="ARBA00045166"/>
    </source>
</evidence>
<dbReference type="PANTHER" id="PTHR11626">
    <property type="entry name" value="FARNESYL-DIPHOSPHATE FARNESYLTRANSFERASE"/>
    <property type="match status" value="1"/>
</dbReference>
<dbReference type="PROSITE" id="PS01044">
    <property type="entry name" value="SQUALEN_PHYTOEN_SYN_1"/>
    <property type="match status" value="1"/>
</dbReference>
<comment type="caution">
    <text evidence="11">The sequence shown here is derived from an EMBL/GenBank/DDBJ whole genome shotgun (WGS) entry which is preliminary data.</text>
</comment>
<keyword evidence="12" id="KW-1185">Reference proteome</keyword>
<dbReference type="InterPro" id="IPR002060">
    <property type="entry name" value="Squ/phyt_synthse"/>
</dbReference>
<dbReference type="NCBIfam" id="TIGR01559">
    <property type="entry name" value="squal_synth"/>
    <property type="match status" value="1"/>
</dbReference>
<comment type="pathway">
    <text evidence="10">Terpene metabolism; lanosterol biosynthesis; lanosterol from farnesyl diphosphate: step 1/3.</text>
</comment>
<evidence type="ECO:0000256" key="3">
    <source>
        <dbReference type="ARBA" id="ARBA00012373"/>
    </source>
</evidence>
<evidence type="ECO:0000256" key="10">
    <source>
        <dbReference type="RuleBase" id="RU368088"/>
    </source>
</evidence>
<dbReference type="InterPro" id="IPR033904">
    <property type="entry name" value="Trans_IPPS_HH"/>
</dbReference>
<name>A0A9Q0YDH5_HOLLE</name>
<dbReference type="InterPro" id="IPR044844">
    <property type="entry name" value="Trans_IPPS_euk-type"/>
</dbReference>
<comment type="catalytic activity">
    <reaction evidence="9 10">
        <text>2 (2E,6E)-farnesyl diphosphate = presqualene diphosphate + diphosphate</text>
        <dbReference type="Rhea" id="RHEA:22672"/>
        <dbReference type="ChEBI" id="CHEBI:33019"/>
        <dbReference type="ChEBI" id="CHEBI:57310"/>
        <dbReference type="ChEBI" id="CHEBI:175763"/>
    </reaction>
    <physiologicalReaction direction="left-to-right" evidence="9 10">
        <dbReference type="Rhea" id="RHEA:22673"/>
    </physiologicalReaction>
</comment>
<dbReference type="GO" id="GO:0051996">
    <property type="term" value="F:squalene synthase [NAD(P)H] activity"/>
    <property type="evidence" value="ECO:0007669"/>
    <property type="project" value="UniProtKB-UniRule"/>
</dbReference>
<dbReference type="Proteomes" id="UP001152320">
    <property type="component" value="Chromosome 22"/>
</dbReference>
<gene>
    <name evidence="11" type="ORF">HOLleu_39865</name>
</gene>
<dbReference type="InterPro" id="IPR019845">
    <property type="entry name" value="Squalene/phytoene_synthase_CS"/>
</dbReference>
<dbReference type="EC" id="2.5.1.21" evidence="3 10"/>
<dbReference type="OrthoDB" id="431150at2759"/>
<dbReference type="Gene3D" id="1.10.600.10">
    <property type="entry name" value="Farnesyl Diphosphate Synthase"/>
    <property type="match status" value="1"/>
</dbReference>
<evidence type="ECO:0000313" key="12">
    <source>
        <dbReference type="Proteomes" id="UP001152320"/>
    </source>
</evidence>
<proteinExistence type="inferred from homology"/>
<evidence type="ECO:0000313" key="11">
    <source>
        <dbReference type="EMBL" id="KAJ8020305.1"/>
    </source>
</evidence>
<comment type="catalytic activity">
    <reaction evidence="10">
        <text>2 (2E,6E)-farnesyl diphosphate + NADH + H(+) = squalene + 2 diphosphate + NAD(+)</text>
        <dbReference type="Rhea" id="RHEA:32299"/>
        <dbReference type="ChEBI" id="CHEBI:15378"/>
        <dbReference type="ChEBI" id="CHEBI:15440"/>
        <dbReference type="ChEBI" id="CHEBI:33019"/>
        <dbReference type="ChEBI" id="CHEBI:57540"/>
        <dbReference type="ChEBI" id="CHEBI:57945"/>
        <dbReference type="ChEBI" id="CHEBI:175763"/>
        <dbReference type="EC" id="2.5.1.21"/>
    </reaction>
</comment>
<evidence type="ECO:0000256" key="2">
    <source>
        <dbReference type="ARBA" id="ARBA00006251"/>
    </source>
</evidence>
<organism evidence="11 12">
    <name type="scientific">Holothuria leucospilota</name>
    <name type="common">Black long sea cucumber</name>
    <name type="synonym">Mertensiothuria leucospilota</name>
    <dbReference type="NCBI Taxonomy" id="206669"/>
    <lineage>
        <taxon>Eukaryota</taxon>
        <taxon>Metazoa</taxon>
        <taxon>Echinodermata</taxon>
        <taxon>Eleutherozoa</taxon>
        <taxon>Echinozoa</taxon>
        <taxon>Holothuroidea</taxon>
        <taxon>Aspidochirotacea</taxon>
        <taxon>Aspidochirotida</taxon>
        <taxon>Holothuriidae</taxon>
        <taxon>Holothuria</taxon>
    </lineage>
</organism>
<evidence type="ECO:0000256" key="7">
    <source>
        <dbReference type="ARBA" id="ARBA00047468"/>
    </source>
</evidence>
<reference evidence="11" key="1">
    <citation type="submission" date="2021-10" db="EMBL/GenBank/DDBJ databases">
        <title>Tropical sea cucumber genome reveals ecological adaptation and Cuvierian tubules defense mechanism.</title>
        <authorList>
            <person name="Chen T."/>
        </authorList>
    </citation>
    <scope>NUCLEOTIDE SEQUENCE</scope>
    <source>
        <strain evidence="11">Nanhai2018</strain>
        <tissue evidence="11">Muscle</tissue>
    </source>
</reference>
<dbReference type="CDD" id="cd00683">
    <property type="entry name" value="Trans_IPPS_HH"/>
    <property type="match status" value="1"/>
</dbReference>
<evidence type="ECO:0000256" key="4">
    <source>
        <dbReference type="ARBA" id="ARBA00015135"/>
    </source>
</evidence>
<dbReference type="Pfam" id="PF00494">
    <property type="entry name" value="SQS_PSY"/>
    <property type="match status" value="1"/>
</dbReference>
<dbReference type="InterPro" id="IPR006449">
    <property type="entry name" value="Squal_synth-like"/>
</dbReference>
<accession>A0A9Q0YDH5</accession>